<evidence type="ECO:0000313" key="2">
    <source>
        <dbReference type="Proteomes" id="UP000218181"/>
    </source>
</evidence>
<keyword evidence="2" id="KW-1185">Reference proteome</keyword>
<dbReference type="InterPro" id="IPR023324">
    <property type="entry name" value="BH2638-like_sf"/>
</dbReference>
<dbReference type="SUPFAM" id="SSF158504">
    <property type="entry name" value="BH2638-like"/>
    <property type="match status" value="1"/>
</dbReference>
<dbReference type="Gene3D" id="1.10.220.80">
    <property type="entry name" value="BH2638-like"/>
    <property type="match status" value="1"/>
</dbReference>
<dbReference type="AlphaFoldDB" id="A0A2A5RM45"/>
<gene>
    <name evidence="1" type="ORF">RT41_GL001246</name>
</gene>
<dbReference type="InterPro" id="IPR007920">
    <property type="entry name" value="UPF0223"/>
</dbReference>
<protein>
    <submittedName>
        <fullName evidence="1">Uncharacterized protein</fullName>
    </submittedName>
</protein>
<proteinExistence type="predicted"/>
<dbReference type="OrthoDB" id="1649074at2"/>
<evidence type="ECO:0000313" key="1">
    <source>
        <dbReference type="EMBL" id="PCS00359.1"/>
    </source>
</evidence>
<accession>A0A2A5RM45</accession>
<dbReference type="Proteomes" id="UP000218181">
    <property type="component" value="Unassembled WGS sequence"/>
</dbReference>
<dbReference type="NCBIfam" id="NF003353">
    <property type="entry name" value="PRK04387.1"/>
    <property type="match status" value="1"/>
</dbReference>
<organism evidence="1 2">
    <name type="scientific">Lactococcus fujiensis JCM 16395</name>
    <dbReference type="NCBI Taxonomy" id="1291764"/>
    <lineage>
        <taxon>Bacteria</taxon>
        <taxon>Bacillati</taxon>
        <taxon>Bacillota</taxon>
        <taxon>Bacilli</taxon>
        <taxon>Lactobacillales</taxon>
        <taxon>Streptococcaceae</taxon>
        <taxon>Lactococcus</taxon>
    </lineage>
</organism>
<name>A0A2A5RM45_9LACT</name>
<dbReference type="EMBL" id="JXJU01000004">
    <property type="protein sequence ID" value="PCS00359.1"/>
    <property type="molecule type" value="Genomic_DNA"/>
</dbReference>
<dbReference type="STRING" id="1291764.GCA_001311235_02536"/>
<sequence>MKENYSYPIDLSWSTAEMTVVLSFLNQVEKYYEQKVEVTVFKENYEAFKKVVPSKMQEKQIGRSFEEASGYSIYQAVKEVGASGKKFVSHQ</sequence>
<reference evidence="1 2" key="1">
    <citation type="submission" date="2014-12" db="EMBL/GenBank/DDBJ databases">
        <title>Draft genome sequences of 10 type strains of Lactococcus.</title>
        <authorList>
            <person name="Sun Z."/>
            <person name="Zhong Z."/>
            <person name="Liu W."/>
            <person name="Zhang W."/>
            <person name="Zhang H."/>
        </authorList>
    </citation>
    <scope>NUCLEOTIDE SEQUENCE [LARGE SCALE GENOMIC DNA]</scope>
    <source>
        <strain evidence="1 2">JCM 16395</strain>
    </source>
</reference>
<dbReference type="Pfam" id="PF05256">
    <property type="entry name" value="UPF0223"/>
    <property type="match status" value="1"/>
</dbReference>
<dbReference type="RefSeq" id="WP_096817672.1">
    <property type="nucleotide sequence ID" value="NZ_JXJU01000004.1"/>
</dbReference>
<dbReference type="PIRSF" id="PIRSF037260">
    <property type="entry name" value="UPF0223"/>
    <property type="match status" value="1"/>
</dbReference>
<comment type="caution">
    <text evidence="1">The sequence shown here is derived from an EMBL/GenBank/DDBJ whole genome shotgun (WGS) entry which is preliminary data.</text>
</comment>